<dbReference type="SUPFAM" id="SSF111369">
    <property type="entry name" value="HlyD-like secretion proteins"/>
    <property type="match status" value="1"/>
</dbReference>
<dbReference type="AlphaFoldDB" id="A0A369TCN0"/>
<accession>A0A369TCN0</accession>
<reference evidence="3 4" key="1">
    <citation type="submission" date="2018-07" db="EMBL/GenBank/DDBJ databases">
        <title>Venubactetium sediminum gen. nov., sp. nov., isolated from a marine solar saltern.</title>
        <authorList>
            <person name="Wang S."/>
        </authorList>
    </citation>
    <scope>NUCLEOTIDE SEQUENCE [LARGE SCALE GENOMIC DNA]</scope>
    <source>
        <strain evidence="3 4">WD2A32</strain>
    </source>
</reference>
<protein>
    <submittedName>
        <fullName evidence="3">HlyD family efflux transporter periplasmic adaptor subunit</fullName>
    </submittedName>
</protein>
<sequence length="452" mass="48940">MQSDDPKLRGFSTFLELERAARHAESVEALSFTMVNETRRLLQYRQAVLASGGGTAGLRVDYVSGVSVVERDAPFVRWVGRAMAALGGAYGGAHGEAKAAPRAVTEDDVPAELRDGWREWGAGQVLLVPLVAPDGERLGLLWLSREMPWHAGDSVLAERLADCYAHAWRALAGKRAGRRRRRWPRVLTALAVASALGALAVPVPQSALAPAEVVASKPRVVAAPMNGVIAEMHVRPNQQVASGDALFSFEASELESAVAVAERSLAIAEAELRRAAQGAFADREQTAQLRILEAKRDLRAAELAHARERLSRVTVKAEQAGVAVYTDANDWIGRPVQTGERVMQVADPRHTRLRVDLPVKDAIALEPGAKVALFLDTAPLERIPAVLESASYEARVTPGDVLAYRVLADFTGKRERPRIGLKGTAKLLGDPVPLAMYLFRRPVAAARQWLGL</sequence>
<dbReference type="EMBL" id="QPMH01000003">
    <property type="protein sequence ID" value="RDD63069.1"/>
    <property type="molecule type" value="Genomic_DNA"/>
</dbReference>
<organism evidence="3 4">
    <name type="scientific">Ferruginivarius sediminum</name>
    <dbReference type="NCBI Taxonomy" id="2661937"/>
    <lineage>
        <taxon>Bacteria</taxon>
        <taxon>Pseudomonadati</taxon>
        <taxon>Pseudomonadota</taxon>
        <taxon>Alphaproteobacteria</taxon>
        <taxon>Rhodospirillales</taxon>
        <taxon>Rhodospirillaceae</taxon>
        <taxon>Ferruginivarius</taxon>
    </lineage>
</organism>
<dbReference type="InterPro" id="IPR050465">
    <property type="entry name" value="UPF0194_transport"/>
</dbReference>
<dbReference type="Proteomes" id="UP000253941">
    <property type="component" value="Unassembled WGS sequence"/>
</dbReference>
<evidence type="ECO:0000313" key="3">
    <source>
        <dbReference type="EMBL" id="RDD63069.1"/>
    </source>
</evidence>
<dbReference type="PANTHER" id="PTHR32347">
    <property type="entry name" value="EFFLUX SYSTEM COMPONENT YKNX-RELATED"/>
    <property type="match status" value="1"/>
</dbReference>
<evidence type="ECO:0000256" key="2">
    <source>
        <dbReference type="ARBA" id="ARBA00023054"/>
    </source>
</evidence>
<keyword evidence="2" id="KW-0175">Coiled coil</keyword>
<proteinExistence type="predicted"/>
<evidence type="ECO:0000256" key="1">
    <source>
        <dbReference type="ARBA" id="ARBA00004196"/>
    </source>
</evidence>
<evidence type="ECO:0000313" key="4">
    <source>
        <dbReference type="Proteomes" id="UP000253941"/>
    </source>
</evidence>
<comment type="caution">
    <text evidence="3">The sequence shown here is derived from an EMBL/GenBank/DDBJ whole genome shotgun (WGS) entry which is preliminary data.</text>
</comment>
<dbReference type="Gene3D" id="2.40.50.100">
    <property type="match status" value="1"/>
</dbReference>
<gene>
    <name evidence="3" type="ORF">DRB17_04665</name>
</gene>
<dbReference type="PANTHER" id="PTHR32347:SF23">
    <property type="entry name" value="BLL5650 PROTEIN"/>
    <property type="match status" value="1"/>
</dbReference>
<name>A0A369TCN0_9PROT</name>
<comment type="subcellular location">
    <subcellularLocation>
        <location evidence="1">Cell envelope</location>
    </subcellularLocation>
</comment>
<keyword evidence="4" id="KW-1185">Reference proteome</keyword>
<dbReference type="RefSeq" id="WP_114581019.1">
    <property type="nucleotide sequence ID" value="NZ_QPMH01000003.1"/>
</dbReference>
<dbReference type="GO" id="GO:0030313">
    <property type="term" value="C:cell envelope"/>
    <property type="evidence" value="ECO:0007669"/>
    <property type="project" value="UniProtKB-SubCell"/>
</dbReference>
<dbReference type="SUPFAM" id="SSF55781">
    <property type="entry name" value="GAF domain-like"/>
    <property type="match status" value="1"/>
</dbReference>